<comment type="similarity">
    <text evidence="4 12">Belongs to the GMC oxidoreductase family.</text>
</comment>
<dbReference type="PIRSF" id="PIRSF028937">
    <property type="entry name" value="Lg_Ch_AO"/>
    <property type="match status" value="1"/>
</dbReference>
<accession>A0A8T2T3C4</accession>
<dbReference type="InterPro" id="IPR012400">
    <property type="entry name" value="Long_Oxdase"/>
</dbReference>
<dbReference type="Pfam" id="PF00732">
    <property type="entry name" value="GMC_oxred_N"/>
    <property type="match status" value="1"/>
</dbReference>
<dbReference type="EMBL" id="CM035420">
    <property type="protein sequence ID" value="KAH7405005.1"/>
    <property type="molecule type" value="Genomic_DNA"/>
</dbReference>
<evidence type="ECO:0000256" key="10">
    <source>
        <dbReference type="ARBA" id="ARBA00023002"/>
    </source>
</evidence>
<keyword evidence="9" id="KW-1133">Transmembrane helix</keyword>
<feature type="domain" description="Glucose-methanol-choline oxidoreductase N-terminal" evidence="14">
    <location>
        <begin position="271"/>
        <end position="489"/>
    </location>
</feature>
<dbReference type="GO" id="GO:0050660">
    <property type="term" value="F:flavin adenine dinucleotide binding"/>
    <property type="evidence" value="ECO:0007669"/>
    <property type="project" value="InterPro"/>
</dbReference>
<evidence type="ECO:0000259" key="16">
    <source>
        <dbReference type="Pfam" id="PF05199"/>
    </source>
</evidence>
<evidence type="ECO:0000259" key="14">
    <source>
        <dbReference type="Pfam" id="PF00732"/>
    </source>
</evidence>
<evidence type="ECO:0000256" key="12">
    <source>
        <dbReference type="PIRNR" id="PIRNR028937"/>
    </source>
</evidence>
<keyword evidence="7" id="KW-0812">Transmembrane</keyword>
<evidence type="ECO:0000256" key="6">
    <source>
        <dbReference type="ARBA" id="ARBA00022630"/>
    </source>
</evidence>
<evidence type="ECO:0000256" key="3">
    <source>
        <dbReference type="ARBA" id="ARBA00004370"/>
    </source>
</evidence>
<dbReference type="InterPro" id="IPR036188">
    <property type="entry name" value="FAD/NAD-bd_sf"/>
</dbReference>
<dbReference type="AlphaFoldDB" id="A0A8T2T3C4"/>
<keyword evidence="18" id="KW-1185">Reference proteome</keyword>
<keyword evidence="10 12" id="KW-0560">Oxidoreductase</keyword>
<dbReference type="InterPro" id="IPR003953">
    <property type="entry name" value="FAD-dep_OxRdtase_2_FAD-bd"/>
</dbReference>
<keyword evidence="11 12" id="KW-0472">Membrane</keyword>
<dbReference type="PANTHER" id="PTHR46056">
    <property type="entry name" value="LONG-CHAIN-ALCOHOL OXIDASE"/>
    <property type="match status" value="1"/>
</dbReference>
<evidence type="ECO:0000256" key="9">
    <source>
        <dbReference type="ARBA" id="ARBA00022989"/>
    </source>
</evidence>
<evidence type="ECO:0000313" key="17">
    <source>
        <dbReference type="EMBL" id="KAH7405005.1"/>
    </source>
</evidence>
<evidence type="ECO:0000256" key="11">
    <source>
        <dbReference type="ARBA" id="ARBA00023136"/>
    </source>
</evidence>
<dbReference type="SUPFAM" id="SSF51905">
    <property type="entry name" value="FAD/NAD(P)-binding domain"/>
    <property type="match status" value="1"/>
</dbReference>
<comment type="function">
    <text evidence="2 12">Long-chain fatty alcohol oxidase involved in the omega-oxidation pathway of lipid degradation.</text>
</comment>
<comment type="subcellular location">
    <subcellularLocation>
        <location evidence="3 12">Membrane</location>
    </subcellularLocation>
</comment>
<evidence type="ECO:0000256" key="7">
    <source>
        <dbReference type="ARBA" id="ARBA00022692"/>
    </source>
</evidence>
<dbReference type="OrthoDB" id="269227at2759"/>
<dbReference type="Gene3D" id="3.50.50.60">
    <property type="entry name" value="FAD/NAD(P)-binding domain"/>
    <property type="match status" value="2"/>
</dbReference>
<evidence type="ECO:0000256" key="4">
    <source>
        <dbReference type="ARBA" id="ARBA00010790"/>
    </source>
</evidence>
<organism evidence="17 18">
    <name type="scientific">Ceratopteris richardii</name>
    <name type="common">Triangle waterfern</name>
    <dbReference type="NCBI Taxonomy" id="49495"/>
    <lineage>
        <taxon>Eukaryota</taxon>
        <taxon>Viridiplantae</taxon>
        <taxon>Streptophyta</taxon>
        <taxon>Embryophyta</taxon>
        <taxon>Tracheophyta</taxon>
        <taxon>Polypodiopsida</taxon>
        <taxon>Polypodiidae</taxon>
        <taxon>Polypodiales</taxon>
        <taxon>Pteridineae</taxon>
        <taxon>Pteridaceae</taxon>
        <taxon>Parkerioideae</taxon>
        <taxon>Ceratopteris</taxon>
    </lineage>
</organism>
<dbReference type="OMA" id="FECFVKE"/>
<evidence type="ECO:0000259" key="15">
    <source>
        <dbReference type="Pfam" id="PF00890"/>
    </source>
</evidence>
<dbReference type="Pfam" id="PF00890">
    <property type="entry name" value="FAD_binding_2"/>
    <property type="match status" value="1"/>
</dbReference>
<protein>
    <recommendedName>
        <fullName evidence="5 12">Long-chain-alcohol oxidase</fullName>
        <ecNumber evidence="5 12">1.1.3.20</ecNumber>
    </recommendedName>
</protein>
<feature type="domain" description="FAD-dependent oxidoreductase 2 FAD-binding" evidence="15">
    <location>
        <begin position="224"/>
        <end position="258"/>
    </location>
</feature>
<proteinExistence type="inferred from homology"/>
<evidence type="ECO:0000256" key="2">
    <source>
        <dbReference type="ARBA" id="ARBA00003842"/>
    </source>
</evidence>
<keyword evidence="6" id="KW-0285">Flavoprotein</keyword>
<dbReference type="GO" id="GO:0046577">
    <property type="term" value="F:long-chain-alcohol oxidase activity"/>
    <property type="evidence" value="ECO:0007669"/>
    <property type="project" value="UniProtKB-EC"/>
</dbReference>
<dbReference type="Pfam" id="PF05199">
    <property type="entry name" value="GMC_oxred_C"/>
    <property type="match status" value="1"/>
</dbReference>
<gene>
    <name evidence="17" type="ORF">KP509_15G053600</name>
</gene>
<evidence type="ECO:0000256" key="1">
    <source>
        <dbReference type="ARBA" id="ARBA00000920"/>
    </source>
</evidence>
<sequence length="733" mass="79980">MAGEDISPACMQVLHSMCNTFIPSLPYLDVARAETNQDIEKHEQIAAFFALRGSHDSLPKEVALKMKKFLPPRVYDGVRMLLKLLSTGTGTAFLSGKLHRVIGNMKPFPALLLPEREKLLRRWSSGSSTFLLRDLSQVLKAFIMREFYTKVNKDGNNTVIWKALDYTGPDPRLSSVQHDSCDAALEAQIIQFSKAIPSAVNRLRELNILSPDSTLGQNLKIEADAVVIGSGSGGSVVASELAQAGHKVIIIEKGEYFRRADLQLLEGPSSEMYEGRGYLSTTDGVVRIFAGATLGGGSAINWSASLKTPSHVLHEWSQKYGLHMFESQRYAHAMEKVCRKLGVQESVDRENLANSVLRKGCLALGMDVSNLPRNAPADHFCGWCGMGCKSGKKASTNRTWLVNAAKNGAIILTGCKAQNIIIKKGKSTRKPFQATGVIAEARVGSQNISLQVNARVVVAACGALQTPLLLQRSGLRNRHIGRNLHLHPVMMTWGLFDEVEPDLGRSYEGGIMTSYSKEAANWDSSGYGALLMTPSMHLGAFAAMMPWFGGIESKEMMLRFARTVHVIAITRDLSSGFVHEDSSGHLRIQYKLSSIDREHCLAGSCKALRILAAAGASKVGTHNVEGSAFDCHEDRKIEDFIEEVQSNCLRHSNTPLASAHQMGSCRMGVSPSISAVDPDCETWEVQCLFIADTSTFPTSTGVNPMVTVQALALCIARFIVGNLNEPECRLQTA</sequence>
<dbReference type="PANTHER" id="PTHR46056:SF12">
    <property type="entry name" value="LONG-CHAIN-ALCOHOL OXIDASE"/>
    <property type="match status" value="1"/>
</dbReference>
<comment type="caution">
    <text evidence="17">The sequence shown here is derived from an EMBL/GenBank/DDBJ whole genome shotgun (WGS) entry which is preliminary data.</text>
</comment>
<dbReference type="Proteomes" id="UP000825935">
    <property type="component" value="Chromosome 15"/>
</dbReference>
<keyword evidence="8" id="KW-0274">FAD</keyword>
<evidence type="ECO:0000313" key="18">
    <source>
        <dbReference type="Proteomes" id="UP000825935"/>
    </source>
</evidence>
<evidence type="ECO:0000256" key="5">
    <source>
        <dbReference type="ARBA" id="ARBA00013125"/>
    </source>
</evidence>
<name>A0A8T2T3C4_CERRI</name>
<evidence type="ECO:0000256" key="13">
    <source>
        <dbReference type="PIRSR" id="PIRSR028937-1"/>
    </source>
</evidence>
<feature type="domain" description="Glucose-methanol-choline oxidoreductase C-terminal" evidence="16">
    <location>
        <begin position="575"/>
        <end position="712"/>
    </location>
</feature>
<dbReference type="EC" id="1.1.3.20" evidence="5 12"/>
<dbReference type="InterPro" id="IPR000172">
    <property type="entry name" value="GMC_OxRdtase_N"/>
</dbReference>
<dbReference type="GO" id="GO:0016020">
    <property type="term" value="C:membrane"/>
    <property type="evidence" value="ECO:0007669"/>
    <property type="project" value="UniProtKB-SubCell"/>
</dbReference>
<evidence type="ECO:0000256" key="8">
    <source>
        <dbReference type="ARBA" id="ARBA00022827"/>
    </source>
</evidence>
<dbReference type="InterPro" id="IPR007867">
    <property type="entry name" value="GMC_OxRtase_C"/>
</dbReference>
<comment type="catalytic activity">
    <reaction evidence="1 12">
        <text>a long-chain primary fatty alcohol + O2 = a long-chain fatty aldehyde + H2O2</text>
        <dbReference type="Rhea" id="RHEA:22756"/>
        <dbReference type="ChEBI" id="CHEBI:15379"/>
        <dbReference type="ChEBI" id="CHEBI:16240"/>
        <dbReference type="ChEBI" id="CHEBI:17176"/>
        <dbReference type="ChEBI" id="CHEBI:77396"/>
        <dbReference type="EC" id="1.1.3.20"/>
    </reaction>
</comment>
<feature type="active site" description="Proton acceptor" evidence="13">
    <location>
        <position position="660"/>
    </location>
</feature>
<reference evidence="17" key="1">
    <citation type="submission" date="2021-08" db="EMBL/GenBank/DDBJ databases">
        <title>WGS assembly of Ceratopteris richardii.</title>
        <authorList>
            <person name="Marchant D.B."/>
            <person name="Chen G."/>
            <person name="Jenkins J."/>
            <person name="Shu S."/>
            <person name="Leebens-Mack J."/>
            <person name="Grimwood J."/>
            <person name="Schmutz J."/>
            <person name="Soltis P."/>
            <person name="Soltis D."/>
            <person name="Chen Z.-H."/>
        </authorList>
    </citation>
    <scope>NUCLEOTIDE SEQUENCE</scope>
    <source>
        <strain evidence="17">Whitten #5841</strain>
        <tissue evidence="17">Leaf</tissue>
    </source>
</reference>